<evidence type="ECO:0000256" key="6">
    <source>
        <dbReference type="ARBA" id="ARBA00023136"/>
    </source>
</evidence>
<keyword evidence="10" id="KW-1185">Reference proteome</keyword>
<evidence type="ECO:0000256" key="5">
    <source>
        <dbReference type="ARBA" id="ARBA00022989"/>
    </source>
</evidence>
<dbReference type="AlphaFoldDB" id="A0A8J1U6I7"/>
<comment type="subcellular location">
    <subcellularLocation>
        <location evidence="1">Membrane</location>
        <topology evidence="1">Multi-pass membrane protein</topology>
    </subcellularLocation>
</comment>
<dbReference type="Gene3D" id="2.70.98.70">
    <property type="match status" value="1"/>
</dbReference>
<dbReference type="InterPro" id="IPR008929">
    <property type="entry name" value="Chondroitin_lyas"/>
</dbReference>
<dbReference type="Gene3D" id="1.50.10.100">
    <property type="entry name" value="Chondroitin AC/alginate lyase"/>
    <property type="match status" value="1"/>
</dbReference>
<feature type="non-terminal residue" evidence="9">
    <location>
        <position position="676"/>
    </location>
</feature>
<evidence type="ECO:0000313" key="9">
    <source>
        <dbReference type="EMBL" id="CAH1791366.1"/>
    </source>
</evidence>
<evidence type="ECO:0000313" key="10">
    <source>
        <dbReference type="Proteomes" id="UP000749559"/>
    </source>
</evidence>
<dbReference type="InterPro" id="IPR052447">
    <property type="entry name" value="Dermatan-Sulfate_Isomerase"/>
</dbReference>
<reference evidence="9" key="1">
    <citation type="submission" date="2022-03" db="EMBL/GenBank/DDBJ databases">
        <authorList>
            <person name="Martin C."/>
        </authorList>
    </citation>
    <scope>NUCLEOTIDE SEQUENCE</scope>
</reference>
<evidence type="ECO:0000256" key="3">
    <source>
        <dbReference type="ARBA" id="ARBA00022692"/>
    </source>
</evidence>
<evidence type="ECO:0000256" key="2">
    <source>
        <dbReference type="ARBA" id="ARBA00006556"/>
    </source>
</evidence>
<dbReference type="EMBL" id="CAIIXF020000008">
    <property type="protein sequence ID" value="CAH1791366.1"/>
    <property type="molecule type" value="Genomic_DNA"/>
</dbReference>
<keyword evidence="6" id="KW-0472">Membrane</keyword>
<sequence length="676" mass="77741">MSDLRLLLITIFNVFNVRDAMRLTQIHNAHFNITKLVDIETKATGHPMLYFTADAIAGFRHKADTTHSHLAHDLQQAKGDILKARKRTMPPEDHAKFTGFWNEIYGNNLPPLAMYLLIYPDDHEVFNFIQDAMDRLTAYPDWLVQAMPVDEVPISHTLLGYATTFDFLYTMFDEQRQRAYLEKIITTTRYMYAKSFKRFWGRSYIQNHVASNMVALLTGAIVASVHTNDAYDWIEKTLNLLEGNMYLLSLIGDGSLNEGVAYGAYTMRTLTQYLYLVQHHYHIDHSQNEWLQEHFWFYFSTLLPGFKENLAIGDSNKNWWYGPESQLTYLDSYVLRNGWGNWLASKIREARKYGLSPGVNQRWTTHHTEFLWYDPTIKPTPPPGYSNSSLHVFKDWGVVTYGGGQELLPGATFLSFKSSKLHGRVIKTLTGKHHNGLTWDEFNPGHEHPDQNSLVFAPNGKLFITEGLYSFKWSYTNNIIMFSPSTLSNCSKPLVGQIHDCNTWLEWHPKKGVTEWMDAEIVYVGETNNMVYIVGEAAKAYPAELMLKSVARHLLLLSNHLLLILDHIEINTGSSITDWSSYFNNYQNKFIPLVDTQFQGAKMITDNEEYRLIVQVPRTASQPDVMITEVQTNQGKNIKRTLSNINVSSSLQGRFTDVLYILHSPEVILQDVKFLS</sequence>
<keyword evidence="4" id="KW-0732">Signal</keyword>
<dbReference type="OrthoDB" id="6281825at2759"/>
<gene>
    <name evidence="9" type="ORF">OFUS_LOCUS16454</name>
</gene>
<evidence type="ECO:0000256" key="8">
    <source>
        <dbReference type="ARBA" id="ARBA00023235"/>
    </source>
</evidence>
<name>A0A8J1U6I7_OWEFU</name>
<keyword evidence="8" id="KW-0413">Isomerase</keyword>
<dbReference type="GO" id="GO:0047757">
    <property type="term" value="F:chondroitin-glucuronate 5-epimerase activity"/>
    <property type="evidence" value="ECO:0007669"/>
    <property type="project" value="TreeGrafter"/>
</dbReference>
<evidence type="ECO:0000256" key="4">
    <source>
        <dbReference type="ARBA" id="ARBA00022729"/>
    </source>
</evidence>
<dbReference type="GO" id="GO:0016020">
    <property type="term" value="C:membrane"/>
    <property type="evidence" value="ECO:0007669"/>
    <property type="project" value="UniProtKB-SubCell"/>
</dbReference>
<accession>A0A8J1U6I7</accession>
<evidence type="ECO:0000256" key="7">
    <source>
        <dbReference type="ARBA" id="ARBA00023180"/>
    </source>
</evidence>
<proteinExistence type="inferred from homology"/>
<keyword evidence="7" id="KW-0325">Glycoprotein</keyword>
<keyword evidence="3" id="KW-0812">Transmembrane</keyword>
<dbReference type="Proteomes" id="UP000749559">
    <property type="component" value="Unassembled WGS sequence"/>
</dbReference>
<comment type="similarity">
    <text evidence="2">Belongs to the dermatan-sulfate isomerase family.</text>
</comment>
<comment type="caution">
    <text evidence="9">The sequence shown here is derived from an EMBL/GenBank/DDBJ whole genome shotgun (WGS) entry which is preliminary data.</text>
</comment>
<dbReference type="PANTHER" id="PTHR15532:SF5">
    <property type="entry name" value="SULFOTRANSFERASE DOMAIN-CONTAINING PROTEIN"/>
    <property type="match status" value="1"/>
</dbReference>
<dbReference type="PANTHER" id="PTHR15532">
    <property type="match status" value="1"/>
</dbReference>
<organism evidence="9 10">
    <name type="scientific">Owenia fusiformis</name>
    <name type="common">Polychaete worm</name>
    <dbReference type="NCBI Taxonomy" id="6347"/>
    <lineage>
        <taxon>Eukaryota</taxon>
        <taxon>Metazoa</taxon>
        <taxon>Spiralia</taxon>
        <taxon>Lophotrochozoa</taxon>
        <taxon>Annelida</taxon>
        <taxon>Polychaeta</taxon>
        <taxon>Sedentaria</taxon>
        <taxon>Canalipalpata</taxon>
        <taxon>Sabellida</taxon>
        <taxon>Oweniida</taxon>
        <taxon>Oweniidae</taxon>
        <taxon>Owenia</taxon>
    </lineage>
</organism>
<keyword evidence="5" id="KW-1133">Transmembrane helix</keyword>
<protein>
    <submittedName>
        <fullName evidence="9">Uncharacterized protein</fullName>
    </submittedName>
</protein>
<evidence type="ECO:0000256" key="1">
    <source>
        <dbReference type="ARBA" id="ARBA00004141"/>
    </source>
</evidence>